<dbReference type="Gene3D" id="3.40.50.880">
    <property type="match status" value="1"/>
</dbReference>
<dbReference type="CDD" id="cd01741">
    <property type="entry name" value="GATase1_1"/>
    <property type="match status" value="1"/>
</dbReference>
<sequence>MKKILLIVHQQTSDPGLVGQILIKNGYELDIRCPAIEQELPATMHNHEAVVIFGGPMSANDSETLPFIRTELDWIPIALDSSKPFFGICLGAQLLARVLGASVSPHPKEMTEIGYFPILPADTSVNYFDVPRYVYHWHGEGFELPRSAQLLAKGEVFESQAYRYGETAYGVQFHPEITKEMIDKWTTLGAHMLTLPGVQSREEQMQKYSLYGGESESWLEGFLCHWLNTAKVKELH</sequence>
<protein>
    <submittedName>
        <fullName evidence="2">Glutamine amidotransferase</fullName>
    </submittedName>
</protein>
<evidence type="ECO:0000313" key="2">
    <source>
        <dbReference type="EMBL" id="MBW4543748.1"/>
    </source>
</evidence>
<name>A0A951U805_9CYAN</name>
<dbReference type="PRINTS" id="PR00096">
    <property type="entry name" value="GATASE"/>
</dbReference>
<evidence type="ECO:0000313" key="3">
    <source>
        <dbReference type="Proteomes" id="UP000753908"/>
    </source>
</evidence>
<feature type="domain" description="Glutamine amidotransferase" evidence="1">
    <location>
        <begin position="30"/>
        <end position="179"/>
    </location>
</feature>
<dbReference type="SUPFAM" id="SSF52317">
    <property type="entry name" value="Class I glutamine amidotransferase-like"/>
    <property type="match status" value="1"/>
</dbReference>
<dbReference type="InterPro" id="IPR029062">
    <property type="entry name" value="Class_I_gatase-like"/>
</dbReference>
<dbReference type="Pfam" id="PF00117">
    <property type="entry name" value="GATase"/>
    <property type="match status" value="1"/>
</dbReference>
<dbReference type="Proteomes" id="UP000753908">
    <property type="component" value="Unassembled WGS sequence"/>
</dbReference>
<comment type="caution">
    <text evidence="2">The sequence shown here is derived from an EMBL/GenBank/DDBJ whole genome shotgun (WGS) entry which is preliminary data.</text>
</comment>
<accession>A0A951U805</accession>
<reference evidence="2" key="2">
    <citation type="journal article" date="2022" name="Microbiol. Resour. Announc.">
        <title>Metagenome Sequencing to Explore Phylogenomics of Terrestrial Cyanobacteria.</title>
        <authorList>
            <person name="Ward R.D."/>
            <person name="Stajich J.E."/>
            <person name="Johansen J.R."/>
            <person name="Huntemann M."/>
            <person name="Clum A."/>
            <person name="Foster B."/>
            <person name="Foster B."/>
            <person name="Roux S."/>
            <person name="Palaniappan K."/>
            <person name="Varghese N."/>
            <person name="Mukherjee S."/>
            <person name="Reddy T.B.K."/>
            <person name="Daum C."/>
            <person name="Copeland A."/>
            <person name="Chen I.A."/>
            <person name="Ivanova N.N."/>
            <person name="Kyrpides N.C."/>
            <person name="Shapiro N."/>
            <person name="Eloe-Fadrosh E.A."/>
            <person name="Pietrasiak N."/>
        </authorList>
    </citation>
    <scope>NUCLEOTIDE SEQUENCE</scope>
    <source>
        <strain evidence="2">CPER-KK1</strain>
    </source>
</reference>
<dbReference type="EMBL" id="JAHHIF010000005">
    <property type="protein sequence ID" value="MBW4543748.1"/>
    <property type="molecule type" value="Genomic_DNA"/>
</dbReference>
<organism evidence="2 3">
    <name type="scientific">Symplocastrum torsivum CPER-KK1</name>
    <dbReference type="NCBI Taxonomy" id="450513"/>
    <lineage>
        <taxon>Bacteria</taxon>
        <taxon>Bacillati</taxon>
        <taxon>Cyanobacteriota</taxon>
        <taxon>Cyanophyceae</taxon>
        <taxon>Oscillatoriophycideae</taxon>
        <taxon>Oscillatoriales</taxon>
        <taxon>Microcoleaceae</taxon>
        <taxon>Symplocastrum</taxon>
    </lineage>
</organism>
<dbReference type="PROSITE" id="PS51273">
    <property type="entry name" value="GATASE_TYPE_1"/>
    <property type="match status" value="1"/>
</dbReference>
<evidence type="ECO:0000259" key="1">
    <source>
        <dbReference type="Pfam" id="PF00117"/>
    </source>
</evidence>
<dbReference type="InterPro" id="IPR017926">
    <property type="entry name" value="GATASE"/>
</dbReference>
<proteinExistence type="predicted"/>
<reference evidence="2" key="1">
    <citation type="submission" date="2021-05" db="EMBL/GenBank/DDBJ databases">
        <authorList>
            <person name="Pietrasiak N."/>
            <person name="Ward R."/>
            <person name="Stajich J.E."/>
            <person name="Kurbessoian T."/>
        </authorList>
    </citation>
    <scope>NUCLEOTIDE SEQUENCE</scope>
    <source>
        <strain evidence="2">CPER-KK1</strain>
    </source>
</reference>
<gene>
    <name evidence="2" type="ORF">KME25_04765</name>
</gene>
<dbReference type="PANTHER" id="PTHR42695:SF5">
    <property type="entry name" value="GLUTAMINE AMIDOTRANSFERASE YLR126C-RELATED"/>
    <property type="match status" value="1"/>
</dbReference>
<dbReference type="GO" id="GO:0005829">
    <property type="term" value="C:cytosol"/>
    <property type="evidence" value="ECO:0007669"/>
    <property type="project" value="TreeGrafter"/>
</dbReference>
<dbReference type="PANTHER" id="PTHR42695">
    <property type="entry name" value="GLUTAMINE AMIDOTRANSFERASE YLR126C-RELATED"/>
    <property type="match status" value="1"/>
</dbReference>
<keyword evidence="2" id="KW-0315">Glutamine amidotransferase</keyword>
<dbReference type="AlphaFoldDB" id="A0A951U805"/>
<dbReference type="InterPro" id="IPR044992">
    <property type="entry name" value="ChyE-like"/>
</dbReference>